<accession>A0A3P6SFP1</accession>
<dbReference type="Proteomes" id="UP000271098">
    <property type="component" value="Unassembled WGS sequence"/>
</dbReference>
<feature type="compositionally biased region" description="Acidic residues" evidence="1">
    <location>
        <begin position="95"/>
        <end position="106"/>
    </location>
</feature>
<gene>
    <name evidence="2" type="ORF">GPUH_LOCUS5907</name>
</gene>
<reference evidence="2 3" key="1">
    <citation type="submission" date="2018-11" db="EMBL/GenBank/DDBJ databases">
        <authorList>
            <consortium name="Pathogen Informatics"/>
        </authorList>
    </citation>
    <scope>NUCLEOTIDE SEQUENCE [LARGE SCALE GENOMIC DNA]</scope>
</reference>
<name>A0A3P6SFP1_9BILA</name>
<sequence>MADLTQKEGAEIAADAEAPQEIKEAEAVQSEQATTSEAEATVEEAEQQPKADGTQPEREQTQEEVQPTKKTEMSEVKQELTVDQSSVMDASPAVAEEESLIAEEESEVAKDNTFELQAAPPAKHSRTSNELSGDATLPDEAKEVVAEQQPDELVHIETTELSEESTTPNKGSRIVHFITRCSTHRWLWLAIDLSLEHIIGHSLIIGLLRADCHSAFQNNFYS</sequence>
<evidence type="ECO:0000256" key="1">
    <source>
        <dbReference type="SAM" id="MobiDB-lite"/>
    </source>
</evidence>
<organism evidence="2 3">
    <name type="scientific">Gongylonema pulchrum</name>
    <dbReference type="NCBI Taxonomy" id="637853"/>
    <lineage>
        <taxon>Eukaryota</taxon>
        <taxon>Metazoa</taxon>
        <taxon>Ecdysozoa</taxon>
        <taxon>Nematoda</taxon>
        <taxon>Chromadorea</taxon>
        <taxon>Rhabditida</taxon>
        <taxon>Spirurina</taxon>
        <taxon>Spiruromorpha</taxon>
        <taxon>Spiruroidea</taxon>
        <taxon>Gongylonematidae</taxon>
        <taxon>Gongylonema</taxon>
    </lineage>
</organism>
<proteinExistence type="predicted"/>
<evidence type="ECO:0000313" key="3">
    <source>
        <dbReference type="Proteomes" id="UP000271098"/>
    </source>
</evidence>
<dbReference type="EMBL" id="UYRT01013061">
    <property type="protein sequence ID" value="VDK52638.1"/>
    <property type="molecule type" value="Genomic_DNA"/>
</dbReference>
<protein>
    <submittedName>
        <fullName evidence="2">Uncharacterized protein</fullName>
    </submittedName>
</protein>
<evidence type="ECO:0000313" key="2">
    <source>
        <dbReference type="EMBL" id="VDK52638.1"/>
    </source>
</evidence>
<feature type="region of interest" description="Disordered" evidence="1">
    <location>
        <begin position="1"/>
        <end position="108"/>
    </location>
</feature>
<keyword evidence="3" id="KW-1185">Reference proteome</keyword>
<feature type="compositionally biased region" description="Basic and acidic residues" evidence="1">
    <location>
        <begin position="1"/>
        <end position="10"/>
    </location>
</feature>
<dbReference type="AlphaFoldDB" id="A0A3P6SFP1"/>
<feature type="compositionally biased region" description="Basic and acidic residues" evidence="1">
    <location>
        <begin position="55"/>
        <end position="80"/>
    </location>
</feature>
<feature type="compositionally biased region" description="Low complexity" evidence="1">
    <location>
        <begin position="29"/>
        <end position="39"/>
    </location>
</feature>